<proteinExistence type="predicted"/>
<dbReference type="EMBL" id="SLXT01000035">
    <property type="protein sequence ID" value="TCP60628.1"/>
    <property type="molecule type" value="Genomic_DNA"/>
</dbReference>
<dbReference type="AlphaFoldDB" id="A0A4R2RE36"/>
<dbReference type="Proteomes" id="UP000294813">
    <property type="component" value="Unassembled WGS sequence"/>
</dbReference>
<reference evidence="1 2" key="1">
    <citation type="submission" date="2019-03" db="EMBL/GenBank/DDBJ databases">
        <title>Genomic Encyclopedia of Type Strains, Phase IV (KMG-IV): sequencing the most valuable type-strain genomes for metagenomic binning, comparative biology and taxonomic classification.</title>
        <authorList>
            <person name="Goeker M."/>
        </authorList>
    </citation>
    <scope>NUCLEOTIDE SEQUENCE [LARGE SCALE GENOMIC DNA]</scope>
    <source>
        <strain evidence="1 2">DSM 11170</strain>
    </source>
</reference>
<keyword evidence="2" id="KW-1185">Reference proteome</keyword>
<evidence type="ECO:0000313" key="2">
    <source>
        <dbReference type="Proteomes" id="UP000294813"/>
    </source>
</evidence>
<name>A0A4R2RE36_9FIRM</name>
<gene>
    <name evidence="1" type="ORF">EDD73_13516</name>
</gene>
<organism evidence="1 2">
    <name type="scientific">Heliophilum fasciatum</name>
    <dbReference type="NCBI Taxonomy" id="35700"/>
    <lineage>
        <taxon>Bacteria</taxon>
        <taxon>Bacillati</taxon>
        <taxon>Bacillota</taxon>
        <taxon>Clostridia</taxon>
        <taxon>Eubacteriales</taxon>
        <taxon>Heliobacteriaceae</taxon>
        <taxon>Heliophilum</taxon>
    </lineage>
</organism>
<comment type="caution">
    <text evidence="1">The sequence shown here is derived from an EMBL/GenBank/DDBJ whole genome shotgun (WGS) entry which is preliminary data.</text>
</comment>
<dbReference type="RefSeq" id="WP_131920698.1">
    <property type="nucleotide sequence ID" value="NZ_JAOQNU010000035.1"/>
</dbReference>
<sequence length="71" mass="8639">MGKVIDYRTLLAQAEGEARLFVIYVNNMINLQKTDRFTYEELDYYEKLNKRLELLHRWKTVDQQRKERTAA</sequence>
<dbReference type="OrthoDB" id="2085880at2"/>
<protein>
    <submittedName>
        <fullName evidence="1">Uncharacterized protein</fullName>
    </submittedName>
</protein>
<accession>A0A4R2RE36</accession>
<evidence type="ECO:0000313" key="1">
    <source>
        <dbReference type="EMBL" id="TCP60628.1"/>
    </source>
</evidence>